<dbReference type="PROSITE" id="PS50157">
    <property type="entry name" value="ZINC_FINGER_C2H2_2"/>
    <property type="match status" value="1"/>
</dbReference>
<organism evidence="3 4">
    <name type="scientific">Octopus vulgaris</name>
    <name type="common">Common octopus</name>
    <dbReference type="NCBI Taxonomy" id="6645"/>
    <lineage>
        <taxon>Eukaryota</taxon>
        <taxon>Metazoa</taxon>
        <taxon>Spiralia</taxon>
        <taxon>Lophotrochozoa</taxon>
        <taxon>Mollusca</taxon>
        <taxon>Cephalopoda</taxon>
        <taxon>Coleoidea</taxon>
        <taxon>Octopodiformes</taxon>
        <taxon>Octopoda</taxon>
        <taxon>Incirrata</taxon>
        <taxon>Octopodidae</taxon>
        <taxon>Octopus</taxon>
    </lineage>
</organism>
<reference evidence="3" key="1">
    <citation type="submission" date="2023-08" db="EMBL/GenBank/DDBJ databases">
        <authorList>
            <person name="Alioto T."/>
            <person name="Alioto T."/>
            <person name="Gomez Garrido J."/>
        </authorList>
    </citation>
    <scope>NUCLEOTIDE SEQUENCE</scope>
</reference>
<proteinExistence type="predicted"/>
<dbReference type="Gene3D" id="3.30.160.60">
    <property type="entry name" value="Classic Zinc Finger"/>
    <property type="match status" value="1"/>
</dbReference>
<keyword evidence="1" id="KW-0479">Metal-binding</keyword>
<dbReference type="InterPro" id="IPR036236">
    <property type="entry name" value="Znf_C2H2_sf"/>
</dbReference>
<sequence>MSILDRNCHCDISAKSFSRRSIVCGTSFSHRPDLTLHQGIHTGEKLCQCDISGYHITLTLKKFLHSDVPLMFLSTFID</sequence>
<dbReference type="EMBL" id="OX597842">
    <property type="protein sequence ID" value="CAI9743832.1"/>
    <property type="molecule type" value="Genomic_DNA"/>
</dbReference>
<keyword evidence="1" id="KW-0863">Zinc-finger</keyword>
<keyword evidence="1" id="KW-0862">Zinc</keyword>
<feature type="domain" description="C2H2-type" evidence="2">
    <location>
        <begin position="17"/>
        <end position="46"/>
    </location>
</feature>
<dbReference type="Proteomes" id="UP001162480">
    <property type="component" value="Chromosome 29"/>
</dbReference>
<dbReference type="AlphaFoldDB" id="A0AA36C1Q2"/>
<accession>A0AA36C1Q2</accession>
<dbReference type="GO" id="GO:0008270">
    <property type="term" value="F:zinc ion binding"/>
    <property type="evidence" value="ECO:0007669"/>
    <property type="project" value="UniProtKB-KW"/>
</dbReference>
<name>A0AA36C1Q2_OCTVU</name>
<evidence type="ECO:0000259" key="2">
    <source>
        <dbReference type="PROSITE" id="PS50157"/>
    </source>
</evidence>
<dbReference type="InterPro" id="IPR013087">
    <property type="entry name" value="Znf_C2H2_type"/>
</dbReference>
<gene>
    <name evidence="3" type="ORF">OCTVUL_1B002843</name>
</gene>
<evidence type="ECO:0000313" key="3">
    <source>
        <dbReference type="EMBL" id="CAI9743832.1"/>
    </source>
</evidence>
<evidence type="ECO:0000313" key="4">
    <source>
        <dbReference type="Proteomes" id="UP001162480"/>
    </source>
</evidence>
<dbReference type="SUPFAM" id="SSF57667">
    <property type="entry name" value="beta-beta-alpha zinc fingers"/>
    <property type="match status" value="1"/>
</dbReference>
<keyword evidence="4" id="KW-1185">Reference proteome</keyword>
<protein>
    <submittedName>
        <fullName evidence="3">---NA</fullName>
    </submittedName>
</protein>
<evidence type="ECO:0000256" key="1">
    <source>
        <dbReference type="PROSITE-ProRule" id="PRU00042"/>
    </source>
</evidence>